<dbReference type="RefSeq" id="WP_228353124.1">
    <property type="nucleotide sequence ID" value="NZ_JACEGA010000001.1"/>
</dbReference>
<comment type="caution">
    <text evidence="1">The sequence shown here is derived from an EMBL/GenBank/DDBJ whole genome shotgun (WGS) entry which is preliminary data.</text>
</comment>
<sequence length="131" mass="15844">MAFEDLVARLWTQLPKDVSYIEYNIHKVIQKKHLTEDERIIYRLAMKTWLRCEGCEECRKKLMEWEQRAYHKAWEEYASIVGSVQWAKFIARSITEMIQRIVLLEEDIPDNEIREEINMIFDVATYSNKNK</sequence>
<accession>A0A839K383</accession>
<evidence type="ECO:0000313" key="1">
    <source>
        <dbReference type="EMBL" id="MBB2183469.1"/>
    </source>
</evidence>
<evidence type="ECO:0000313" key="2">
    <source>
        <dbReference type="Proteomes" id="UP000574276"/>
    </source>
</evidence>
<name>A0A839K383_9FIRM</name>
<organism evidence="1 2">
    <name type="scientific">Variimorphobacter saccharofermentans</name>
    <dbReference type="NCBI Taxonomy" id="2755051"/>
    <lineage>
        <taxon>Bacteria</taxon>
        <taxon>Bacillati</taxon>
        <taxon>Bacillota</taxon>
        <taxon>Clostridia</taxon>
        <taxon>Lachnospirales</taxon>
        <taxon>Lachnospiraceae</taxon>
        <taxon>Variimorphobacter</taxon>
    </lineage>
</organism>
<dbReference type="AlphaFoldDB" id="A0A839K383"/>
<reference evidence="1 2" key="1">
    <citation type="submission" date="2020-07" db="EMBL/GenBank/DDBJ databases">
        <title>Characterization and genome sequencing of isolate MD1, a novel member within the family Lachnospiraceae.</title>
        <authorList>
            <person name="Rettenmaier R."/>
            <person name="Di Bello L."/>
            <person name="Zinser C."/>
            <person name="Scheitz K."/>
            <person name="Liebl W."/>
            <person name="Zverlov V."/>
        </authorList>
    </citation>
    <scope>NUCLEOTIDE SEQUENCE [LARGE SCALE GENOMIC DNA]</scope>
    <source>
        <strain evidence="1 2">MD1</strain>
    </source>
</reference>
<dbReference type="EMBL" id="JACEGA010000001">
    <property type="protein sequence ID" value="MBB2183469.1"/>
    <property type="molecule type" value="Genomic_DNA"/>
</dbReference>
<keyword evidence="2" id="KW-1185">Reference proteome</keyword>
<proteinExistence type="predicted"/>
<dbReference type="Proteomes" id="UP000574276">
    <property type="component" value="Unassembled WGS sequence"/>
</dbReference>
<protein>
    <submittedName>
        <fullName evidence="1">Uncharacterized protein</fullName>
    </submittedName>
</protein>
<gene>
    <name evidence="1" type="ORF">H0486_11320</name>
</gene>